<keyword evidence="15 16" id="KW-0407">Ion channel</keyword>
<dbReference type="InterPro" id="IPR050633">
    <property type="entry name" value="Neuropilin_MCO_CoagFactor"/>
</dbReference>
<evidence type="ECO:0000256" key="17">
    <source>
        <dbReference type="SAM" id="Phobius"/>
    </source>
</evidence>
<dbReference type="SMART" id="SM00231">
    <property type="entry name" value="FA58C"/>
    <property type="match status" value="1"/>
</dbReference>
<dbReference type="GeneID" id="118432775"/>
<evidence type="ECO:0000256" key="1">
    <source>
        <dbReference type="ARBA" id="ARBA00004141"/>
    </source>
</evidence>
<evidence type="ECO:0000256" key="9">
    <source>
        <dbReference type="ARBA" id="ARBA00022989"/>
    </source>
</evidence>
<keyword evidence="12 17" id="KW-0472">Membrane</keyword>
<dbReference type="PROSITE" id="PS50022">
    <property type="entry name" value="FA58C_3"/>
    <property type="match status" value="1"/>
</dbReference>
<dbReference type="InterPro" id="IPR001873">
    <property type="entry name" value="ENaC"/>
</dbReference>
<organism evidence="19 20">
    <name type="scientific">Branchiostoma floridae</name>
    <name type="common">Florida lancelet</name>
    <name type="synonym">Amphioxus</name>
    <dbReference type="NCBI Taxonomy" id="7739"/>
    <lineage>
        <taxon>Eukaryota</taxon>
        <taxon>Metazoa</taxon>
        <taxon>Chordata</taxon>
        <taxon>Cephalochordata</taxon>
        <taxon>Leptocardii</taxon>
        <taxon>Amphioxiformes</taxon>
        <taxon>Branchiostomatidae</taxon>
        <taxon>Branchiostoma</taxon>
    </lineage>
</organism>
<evidence type="ECO:0000313" key="20">
    <source>
        <dbReference type="RefSeq" id="XP_035700288.1"/>
    </source>
</evidence>
<evidence type="ECO:0000256" key="11">
    <source>
        <dbReference type="ARBA" id="ARBA00023065"/>
    </source>
</evidence>
<dbReference type="RefSeq" id="XP_035700288.1">
    <property type="nucleotide sequence ID" value="XM_035844395.1"/>
</dbReference>
<dbReference type="GO" id="GO:0016020">
    <property type="term" value="C:membrane"/>
    <property type="evidence" value="ECO:0007669"/>
    <property type="project" value="UniProtKB-SubCell"/>
</dbReference>
<keyword evidence="19" id="KW-1185">Reference proteome</keyword>
<evidence type="ECO:0000313" key="19">
    <source>
        <dbReference type="Proteomes" id="UP000001554"/>
    </source>
</evidence>
<keyword evidence="13" id="KW-1015">Disulfide bond</keyword>
<evidence type="ECO:0000256" key="16">
    <source>
        <dbReference type="RuleBase" id="RU000679"/>
    </source>
</evidence>
<dbReference type="KEGG" id="bfo:118432775"/>
<evidence type="ECO:0000256" key="8">
    <source>
        <dbReference type="ARBA" id="ARBA00022889"/>
    </source>
</evidence>
<accession>A0A9J7MFG7</accession>
<protein>
    <submittedName>
        <fullName evidence="20">Uncharacterized protein LOC118432775</fullName>
    </submittedName>
</protein>
<evidence type="ECO:0000256" key="3">
    <source>
        <dbReference type="ARBA" id="ARBA00004613"/>
    </source>
</evidence>
<evidence type="ECO:0000256" key="15">
    <source>
        <dbReference type="ARBA" id="ARBA00023303"/>
    </source>
</evidence>
<gene>
    <name evidence="20" type="primary">LOC118432775</name>
</gene>
<feature type="domain" description="F5/8 type C" evidence="18">
    <location>
        <begin position="400"/>
        <end position="543"/>
    </location>
</feature>
<dbReference type="GO" id="GO:0005272">
    <property type="term" value="F:sodium channel activity"/>
    <property type="evidence" value="ECO:0007669"/>
    <property type="project" value="UniProtKB-KW"/>
</dbReference>
<comment type="subcellular location">
    <subcellularLocation>
        <location evidence="2">Endomembrane system</location>
        <topology evidence="2">Peripheral membrane protein</topology>
    </subcellularLocation>
    <subcellularLocation>
        <location evidence="1">Membrane</location>
        <topology evidence="1">Multi-pass membrane protein</topology>
    </subcellularLocation>
    <subcellularLocation>
        <location evidence="3">Secreted</location>
    </subcellularLocation>
</comment>
<keyword evidence="5 16" id="KW-0894">Sodium channel</keyword>
<reference evidence="19" key="1">
    <citation type="journal article" date="2020" name="Nat. Ecol. Evol.">
        <title>Deeply conserved synteny resolves early events in vertebrate evolution.</title>
        <authorList>
            <person name="Simakov O."/>
            <person name="Marletaz F."/>
            <person name="Yue J.X."/>
            <person name="O'Connell B."/>
            <person name="Jenkins J."/>
            <person name="Brandt A."/>
            <person name="Calef R."/>
            <person name="Tung C.H."/>
            <person name="Huang T.K."/>
            <person name="Schmutz J."/>
            <person name="Satoh N."/>
            <person name="Yu J.K."/>
            <person name="Putnam N.H."/>
            <person name="Green R.E."/>
            <person name="Rokhsar D.S."/>
        </authorList>
    </citation>
    <scope>NUCLEOTIDE SEQUENCE [LARGE SCALE GENOMIC DNA]</scope>
    <source>
        <strain evidence="19">S238N-H82</strain>
    </source>
</reference>
<dbReference type="Proteomes" id="UP000001554">
    <property type="component" value="Chromosome 16"/>
</dbReference>
<keyword evidence="14 16" id="KW-0739">Sodium transport</keyword>
<comment type="similarity">
    <text evidence="16">Belongs to the amiloride-sensitive sodium channel (TC 1.A.6) family.</text>
</comment>
<keyword evidence="10" id="KW-0915">Sodium</keyword>
<evidence type="ECO:0000256" key="4">
    <source>
        <dbReference type="ARBA" id="ARBA00022448"/>
    </source>
</evidence>
<evidence type="ECO:0000256" key="13">
    <source>
        <dbReference type="ARBA" id="ARBA00023157"/>
    </source>
</evidence>
<evidence type="ECO:0000256" key="10">
    <source>
        <dbReference type="ARBA" id="ARBA00023053"/>
    </source>
</evidence>
<evidence type="ECO:0000256" key="7">
    <source>
        <dbReference type="ARBA" id="ARBA00022692"/>
    </source>
</evidence>
<dbReference type="InterPro" id="IPR000421">
    <property type="entry name" value="FA58C"/>
</dbReference>
<proteinExistence type="inferred from homology"/>
<keyword evidence="8" id="KW-0130">Cell adhesion</keyword>
<dbReference type="OrthoDB" id="6412745at2759"/>
<keyword evidence="9 17" id="KW-1133">Transmembrane helix</keyword>
<evidence type="ECO:0000256" key="12">
    <source>
        <dbReference type="ARBA" id="ARBA00023136"/>
    </source>
</evidence>
<sequence length="886" mass="99547">MTATSDEDQKLLQVVDSRLLKIIDETAEERAKKIVEKCLKDRDAQIKEQRKKDIKTMTKEFCTTTTAHGISRVADADTVRSRMIWTAILITCITLFVYQAAILIKAYFEYPVNVDIKVVDNNKLTFPSVTVCNNNRLRRSMLRGTRHGALLELDERTKNNVKNYLQLGEKEYCLCGEIQSGFVPGPSDPSYGQGVAVVYLSNESADASTECKRQSKQLCTLAQLLRAPEDGTRSEWSYFSQEGWAAKLFHQCNADDTCDTCYNDKILLRRVDDITAKINATLCCKPDSYVKLTNQTFETHIEALESSACATLVGDVRGKPCTASQLITAHKDGRRFDGWGWIRAGQGVQMMLKDNCSNNTASTCYHEVLPTNETPQKAGLFCCSPQMCVQSECTAKVPGCSNPLGMESGKIYDHQITASSSAVDYPPEYGRLNFKNGWQFDPNDDENPRFEVDFGRTVILTGLVIQGNVQTYGIQHGLTSTDWSDYVDEYGEVVLFCGHVNGNGYNFQHLSHPVLTRHVAILPRSNGQNDGGNKNMRVEFLGCEETDCIFGIFLHPVLPTMNMIDPSSISCSSKDCVTNVTTYRGTVRSSGNANCQDWACPNRYFDYCLEENFCRFAPNGDRTNLVCPSASGSQEANLTSAPCQSIAKCSISENDDEPIFPTKHRFYQQTYAAQYCEERGKQLCSLEQLVLLNTFKDVKATEWGWIRDKDMEAIFEEDCTNSTSEFCFKNVYRYRVANEVRNVAYCCDDSLFRLTEKTYRNHSSAEKGCRDQGMQLCLPSQLLAIHGASIRRDSYPEDIAWINMADKVALLNETCGCNVGEGCFDYRFPLYEINRPEAYKALCCEESFLLSQGQFSNQLEAFTVCNKTGKQTCSRPQLNDLYTDGV</sequence>
<dbReference type="Pfam" id="PF00858">
    <property type="entry name" value="ASC"/>
    <property type="match status" value="1"/>
</dbReference>
<keyword evidence="4 16" id="KW-0813">Transport</keyword>
<dbReference type="GO" id="GO:0007155">
    <property type="term" value="P:cell adhesion"/>
    <property type="evidence" value="ECO:0007669"/>
    <property type="project" value="UniProtKB-KW"/>
</dbReference>
<evidence type="ECO:0000256" key="6">
    <source>
        <dbReference type="ARBA" id="ARBA00022525"/>
    </source>
</evidence>
<dbReference type="SUPFAM" id="SSF49785">
    <property type="entry name" value="Galactose-binding domain-like"/>
    <property type="match status" value="1"/>
</dbReference>
<reference evidence="20" key="2">
    <citation type="submission" date="2025-08" db="UniProtKB">
        <authorList>
            <consortium name="RefSeq"/>
        </authorList>
    </citation>
    <scope>IDENTIFICATION</scope>
    <source>
        <strain evidence="20">S238N-H82</strain>
        <tissue evidence="20">Testes</tissue>
    </source>
</reference>
<dbReference type="AlphaFoldDB" id="A0A9J7MFG7"/>
<dbReference type="GO" id="GO:0012505">
    <property type="term" value="C:endomembrane system"/>
    <property type="evidence" value="ECO:0007669"/>
    <property type="project" value="UniProtKB-SubCell"/>
</dbReference>
<dbReference type="Gene3D" id="2.60.120.260">
    <property type="entry name" value="Galactose-binding domain-like"/>
    <property type="match status" value="1"/>
</dbReference>
<evidence type="ECO:0000256" key="14">
    <source>
        <dbReference type="ARBA" id="ARBA00023201"/>
    </source>
</evidence>
<dbReference type="Pfam" id="PF00754">
    <property type="entry name" value="F5_F8_type_C"/>
    <property type="match status" value="1"/>
</dbReference>
<evidence type="ECO:0000256" key="2">
    <source>
        <dbReference type="ARBA" id="ARBA00004184"/>
    </source>
</evidence>
<feature type="transmembrane region" description="Helical" evidence="17">
    <location>
        <begin position="84"/>
        <end position="108"/>
    </location>
</feature>
<evidence type="ECO:0000256" key="5">
    <source>
        <dbReference type="ARBA" id="ARBA00022461"/>
    </source>
</evidence>
<keyword evidence="6" id="KW-0964">Secreted</keyword>
<name>A0A9J7MFG7_BRAFL</name>
<keyword evidence="7 16" id="KW-0812">Transmembrane</keyword>
<evidence type="ECO:0000259" key="18">
    <source>
        <dbReference type="PROSITE" id="PS50022"/>
    </source>
</evidence>
<dbReference type="GO" id="GO:0005576">
    <property type="term" value="C:extracellular region"/>
    <property type="evidence" value="ECO:0007669"/>
    <property type="project" value="UniProtKB-SubCell"/>
</dbReference>
<dbReference type="PANTHER" id="PTHR46806">
    <property type="entry name" value="F5/8 TYPE C DOMAIN-CONTAINING PROTEIN"/>
    <property type="match status" value="1"/>
</dbReference>
<keyword evidence="11 16" id="KW-0406">Ion transport</keyword>
<dbReference type="InterPro" id="IPR008979">
    <property type="entry name" value="Galactose-bd-like_sf"/>
</dbReference>
<dbReference type="PANTHER" id="PTHR46806:SF5">
    <property type="entry name" value="F5_8 TYPE C DOMAIN-CONTAINING PROTEIN"/>
    <property type="match status" value="1"/>
</dbReference>